<dbReference type="Pfam" id="PF01476">
    <property type="entry name" value="LysM"/>
    <property type="match status" value="1"/>
</dbReference>
<dbReference type="CDD" id="cd00118">
    <property type="entry name" value="LysM"/>
    <property type="match status" value="1"/>
</dbReference>
<name>A0A4R7CBG3_9HYPH</name>
<sequence length="472" mass="48266">MRAVSRFAIIGMVGSLAAACSTDRFAGGNPFSNPFPSAGQGADPIHTGSINREPPAAAMPRSTIDAQPLPPIGTSSAAPYEAPSHAMPSRPRTASGGPGWSTTGGTTVIVGPGETVTTLSSRYGVPADAILSANGLKHGDVTGGRRVVIPVYSARGDAGVAPARRAEAPAPVRYTAPPAPQPAGRVVASSRMDVARSAPRTIAEAAPPKPQMRPGRPVVAQAPEPTRAAPAQRVAEARQQVLRAPPPVPARTATKPETRPARVAEREIVLPARKVVASAQPAAASKPVEPAKPAASRKEPVRVASVEPAKTVPTRQAAAESPKTVAREPESTGAIAPSAPAKTTASGGTTDFRWPARGRVIAGFGGSGGNEGINIAVPEGTPVKAAGDGTVAYAGSEVKGYGNLVLIRHDNGYVSAYANNGQIDVKRGQRVSRGQSIARSGQTGNVTSPQLHFEIRKGSTPVDPMKYLASAE</sequence>
<feature type="region of interest" description="Disordered" evidence="2">
    <location>
        <begin position="37"/>
        <end position="109"/>
    </location>
</feature>
<dbReference type="InterPro" id="IPR050570">
    <property type="entry name" value="Cell_wall_metabolism_enzyme"/>
</dbReference>
<dbReference type="PROSITE" id="PS51257">
    <property type="entry name" value="PROKAR_LIPOPROTEIN"/>
    <property type="match status" value="1"/>
</dbReference>
<dbReference type="InterPro" id="IPR036779">
    <property type="entry name" value="LysM_dom_sf"/>
</dbReference>
<dbReference type="EMBL" id="SNZR01000011">
    <property type="protein sequence ID" value="TDR94426.1"/>
    <property type="molecule type" value="Genomic_DNA"/>
</dbReference>
<protein>
    <submittedName>
        <fullName evidence="5">LysM domain-containing protein</fullName>
    </submittedName>
</protein>
<dbReference type="SUPFAM" id="SSF51261">
    <property type="entry name" value="Duplicated hybrid motif"/>
    <property type="match status" value="1"/>
</dbReference>
<dbReference type="InterPro" id="IPR011055">
    <property type="entry name" value="Dup_hybrid_motif"/>
</dbReference>
<dbReference type="CDD" id="cd12797">
    <property type="entry name" value="M23_peptidase"/>
    <property type="match status" value="1"/>
</dbReference>
<dbReference type="Gene3D" id="3.10.350.10">
    <property type="entry name" value="LysM domain"/>
    <property type="match status" value="1"/>
</dbReference>
<organism evidence="5 6">
    <name type="scientific">Enterovirga rhinocerotis</name>
    <dbReference type="NCBI Taxonomy" id="1339210"/>
    <lineage>
        <taxon>Bacteria</taxon>
        <taxon>Pseudomonadati</taxon>
        <taxon>Pseudomonadota</taxon>
        <taxon>Alphaproteobacteria</taxon>
        <taxon>Hyphomicrobiales</taxon>
        <taxon>Methylobacteriaceae</taxon>
        <taxon>Enterovirga</taxon>
    </lineage>
</organism>
<accession>A0A4R7CBG3</accession>
<comment type="caution">
    <text evidence="5">The sequence shown here is derived from an EMBL/GenBank/DDBJ whole genome shotgun (WGS) entry which is preliminary data.</text>
</comment>
<dbReference type="Proteomes" id="UP000295122">
    <property type="component" value="Unassembled WGS sequence"/>
</dbReference>
<evidence type="ECO:0000256" key="1">
    <source>
        <dbReference type="ARBA" id="ARBA00038420"/>
    </source>
</evidence>
<feature type="compositionally biased region" description="Low complexity" evidence="2">
    <location>
        <begin position="100"/>
        <end position="109"/>
    </location>
</feature>
<dbReference type="SMART" id="SM00257">
    <property type="entry name" value="LysM"/>
    <property type="match status" value="1"/>
</dbReference>
<keyword evidence="6" id="KW-1185">Reference proteome</keyword>
<evidence type="ECO:0000313" key="5">
    <source>
        <dbReference type="EMBL" id="TDR94426.1"/>
    </source>
</evidence>
<dbReference type="InterPro" id="IPR018392">
    <property type="entry name" value="LysM"/>
</dbReference>
<feature type="domain" description="LysM" evidence="4">
    <location>
        <begin position="106"/>
        <end position="149"/>
    </location>
</feature>
<dbReference type="Gene3D" id="2.70.70.10">
    <property type="entry name" value="Glucose Permease (Domain IIA)"/>
    <property type="match status" value="1"/>
</dbReference>
<feature type="signal peptide" evidence="3">
    <location>
        <begin position="1"/>
        <end position="26"/>
    </location>
</feature>
<evidence type="ECO:0000256" key="3">
    <source>
        <dbReference type="SAM" id="SignalP"/>
    </source>
</evidence>
<dbReference type="PANTHER" id="PTHR21666:SF263">
    <property type="entry name" value="MUREIN HYDROLASE ACTIVATOR NLPD"/>
    <property type="match status" value="1"/>
</dbReference>
<evidence type="ECO:0000259" key="4">
    <source>
        <dbReference type="PROSITE" id="PS51782"/>
    </source>
</evidence>
<dbReference type="InterPro" id="IPR016047">
    <property type="entry name" value="M23ase_b-sheet_dom"/>
</dbReference>
<feature type="chain" id="PRO_5020503767" evidence="3">
    <location>
        <begin position="27"/>
        <end position="472"/>
    </location>
</feature>
<proteinExistence type="inferred from homology"/>
<dbReference type="GO" id="GO:0004222">
    <property type="term" value="F:metalloendopeptidase activity"/>
    <property type="evidence" value="ECO:0007669"/>
    <property type="project" value="TreeGrafter"/>
</dbReference>
<reference evidence="5 6" key="1">
    <citation type="submission" date="2019-03" db="EMBL/GenBank/DDBJ databases">
        <title>Genomic Encyclopedia of Type Strains, Phase IV (KMG-IV): sequencing the most valuable type-strain genomes for metagenomic binning, comparative biology and taxonomic classification.</title>
        <authorList>
            <person name="Goeker M."/>
        </authorList>
    </citation>
    <scope>NUCLEOTIDE SEQUENCE [LARGE SCALE GENOMIC DNA]</scope>
    <source>
        <strain evidence="5 6">DSM 25903</strain>
    </source>
</reference>
<gene>
    <name evidence="5" type="ORF">EV668_1713</name>
</gene>
<comment type="similarity">
    <text evidence="1">Belongs to the E.coli NlpD/Haemophilus LppB family.</text>
</comment>
<dbReference type="AlphaFoldDB" id="A0A4R7CBG3"/>
<dbReference type="PANTHER" id="PTHR21666">
    <property type="entry name" value="PEPTIDASE-RELATED"/>
    <property type="match status" value="1"/>
</dbReference>
<dbReference type="PROSITE" id="PS51782">
    <property type="entry name" value="LYSM"/>
    <property type="match status" value="1"/>
</dbReference>
<feature type="region of interest" description="Disordered" evidence="2">
    <location>
        <begin position="279"/>
        <end position="353"/>
    </location>
</feature>
<dbReference type="Pfam" id="PF01551">
    <property type="entry name" value="Peptidase_M23"/>
    <property type="match status" value="1"/>
</dbReference>
<evidence type="ECO:0000313" key="6">
    <source>
        <dbReference type="Proteomes" id="UP000295122"/>
    </source>
</evidence>
<keyword evidence="3" id="KW-0732">Signal</keyword>
<evidence type="ECO:0000256" key="2">
    <source>
        <dbReference type="SAM" id="MobiDB-lite"/>
    </source>
</evidence>